<keyword evidence="2" id="KW-1185">Reference proteome</keyword>
<organism evidence="1 2">
    <name type="scientific">Enterococcus termitis</name>
    <dbReference type="NCBI Taxonomy" id="332950"/>
    <lineage>
        <taxon>Bacteria</taxon>
        <taxon>Bacillati</taxon>
        <taxon>Bacillota</taxon>
        <taxon>Bacilli</taxon>
        <taxon>Lactobacillales</taxon>
        <taxon>Enterococcaceae</taxon>
        <taxon>Enterococcus</taxon>
    </lineage>
</organism>
<sequence>MLIKDHNYTIDIKKILINKERLRSYMGRVDVNELMEVVSLNIENKSYHFEQVKNFKKKCRIKKMVVCQEKERIGQRQCR</sequence>
<dbReference type="EMBL" id="MIJY01000012">
    <property type="protein sequence ID" value="OEG16735.1"/>
    <property type="molecule type" value="Genomic_DNA"/>
</dbReference>
<evidence type="ECO:0000313" key="1">
    <source>
        <dbReference type="EMBL" id="OEG16735.1"/>
    </source>
</evidence>
<dbReference type="AlphaFoldDB" id="A0A1E5GVS2"/>
<gene>
    <name evidence="1" type="ORF">BCR25_03810</name>
</gene>
<proteinExistence type="predicted"/>
<comment type="caution">
    <text evidence="1">The sequence shown here is derived from an EMBL/GenBank/DDBJ whole genome shotgun (WGS) entry which is preliminary data.</text>
</comment>
<protein>
    <submittedName>
        <fullName evidence="1">Uncharacterized protein</fullName>
    </submittedName>
</protein>
<name>A0A1E5GVS2_9ENTE</name>
<dbReference type="Proteomes" id="UP000095094">
    <property type="component" value="Unassembled WGS sequence"/>
</dbReference>
<reference evidence="2" key="1">
    <citation type="submission" date="2016-09" db="EMBL/GenBank/DDBJ databases">
        <authorList>
            <person name="Gulvik C.A."/>
        </authorList>
    </citation>
    <scope>NUCLEOTIDE SEQUENCE [LARGE SCALE GENOMIC DNA]</scope>
    <source>
        <strain evidence="2">LMG 8895</strain>
    </source>
</reference>
<evidence type="ECO:0000313" key="2">
    <source>
        <dbReference type="Proteomes" id="UP000095094"/>
    </source>
</evidence>
<accession>A0A1E5GVS2</accession>